<protein>
    <submittedName>
        <fullName evidence="2">Uncharacterized protein</fullName>
    </submittedName>
</protein>
<accession>A0A426Y7H9</accession>
<dbReference type="EMBL" id="AMZH03014414">
    <property type="protein sequence ID" value="RRT47682.1"/>
    <property type="molecule type" value="Genomic_DNA"/>
</dbReference>
<dbReference type="AlphaFoldDB" id="A0A426Y7H9"/>
<reference evidence="2 3" key="1">
    <citation type="journal article" date="2014" name="Agronomy (Basel)">
        <title>A Draft Genome Sequence for Ensete ventricosum, the Drought-Tolerant Tree Against Hunger.</title>
        <authorList>
            <person name="Harrison J."/>
            <person name="Moore K.A."/>
            <person name="Paszkiewicz K."/>
            <person name="Jones T."/>
            <person name="Grant M."/>
            <person name="Ambacheew D."/>
            <person name="Muzemil S."/>
            <person name="Studholme D.J."/>
        </authorList>
    </citation>
    <scope>NUCLEOTIDE SEQUENCE [LARGE SCALE GENOMIC DNA]</scope>
</reference>
<gene>
    <name evidence="2" type="ORF">B296_00017521</name>
</gene>
<feature type="region of interest" description="Disordered" evidence="1">
    <location>
        <begin position="48"/>
        <end position="75"/>
    </location>
</feature>
<dbReference type="Proteomes" id="UP000287651">
    <property type="component" value="Unassembled WGS sequence"/>
</dbReference>
<organism evidence="2 3">
    <name type="scientific">Ensete ventricosum</name>
    <name type="common">Abyssinian banana</name>
    <name type="synonym">Musa ensete</name>
    <dbReference type="NCBI Taxonomy" id="4639"/>
    <lineage>
        <taxon>Eukaryota</taxon>
        <taxon>Viridiplantae</taxon>
        <taxon>Streptophyta</taxon>
        <taxon>Embryophyta</taxon>
        <taxon>Tracheophyta</taxon>
        <taxon>Spermatophyta</taxon>
        <taxon>Magnoliopsida</taxon>
        <taxon>Liliopsida</taxon>
        <taxon>Zingiberales</taxon>
        <taxon>Musaceae</taxon>
        <taxon>Ensete</taxon>
    </lineage>
</organism>
<name>A0A426Y7H9_ENSVE</name>
<sequence length="75" mass="8264">RGMGRERKQAEELCTREAFPMGTPRPTTMTLLRGFGVGILSERCTDVYGGGTKGGPRARRMNPSMTTKMTELGNR</sequence>
<feature type="non-terminal residue" evidence="2">
    <location>
        <position position="1"/>
    </location>
</feature>
<proteinExistence type="predicted"/>
<comment type="caution">
    <text evidence="2">The sequence shown here is derived from an EMBL/GenBank/DDBJ whole genome shotgun (WGS) entry which is preliminary data.</text>
</comment>
<evidence type="ECO:0000313" key="3">
    <source>
        <dbReference type="Proteomes" id="UP000287651"/>
    </source>
</evidence>
<evidence type="ECO:0000313" key="2">
    <source>
        <dbReference type="EMBL" id="RRT47682.1"/>
    </source>
</evidence>
<evidence type="ECO:0000256" key="1">
    <source>
        <dbReference type="SAM" id="MobiDB-lite"/>
    </source>
</evidence>